<evidence type="ECO:0000313" key="3">
    <source>
        <dbReference type="Proteomes" id="UP000016935"/>
    </source>
</evidence>
<dbReference type="EMBL" id="KB908637">
    <property type="protein sequence ID" value="EOA85755.1"/>
    <property type="molecule type" value="Genomic_DNA"/>
</dbReference>
<protein>
    <submittedName>
        <fullName evidence="2">Uncharacterized protein</fullName>
    </submittedName>
</protein>
<organism evidence="2 3">
    <name type="scientific">Exserohilum turcicum (strain 28A)</name>
    <name type="common">Northern leaf blight fungus</name>
    <name type="synonym">Setosphaeria turcica</name>
    <dbReference type="NCBI Taxonomy" id="671987"/>
    <lineage>
        <taxon>Eukaryota</taxon>
        <taxon>Fungi</taxon>
        <taxon>Dikarya</taxon>
        <taxon>Ascomycota</taxon>
        <taxon>Pezizomycotina</taxon>
        <taxon>Dothideomycetes</taxon>
        <taxon>Pleosporomycetidae</taxon>
        <taxon>Pleosporales</taxon>
        <taxon>Pleosporineae</taxon>
        <taxon>Pleosporaceae</taxon>
        <taxon>Exserohilum</taxon>
    </lineage>
</organism>
<reference evidence="2 3" key="1">
    <citation type="journal article" date="2012" name="PLoS Pathog.">
        <title>Diverse lifestyles and strategies of plant pathogenesis encoded in the genomes of eighteen Dothideomycetes fungi.</title>
        <authorList>
            <person name="Ohm R.A."/>
            <person name="Feau N."/>
            <person name="Henrissat B."/>
            <person name="Schoch C.L."/>
            <person name="Horwitz B.A."/>
            <person name="Barry K.W."/>
            <person name="Condon B.J."/>
            <person name="Copeland A.C."/>
            <person name="Dhillon B."/>
            <person name="Glaser F."/>
            <person name="Hesse C.N."/>
            <person name="Kosti I."/>
            <person name="LaButti K."/>
            <person name="Lindquist E.A."/>
            <person name="Lucas S."/>
            <person name="Salamov A.A."/>
            <person name="Bradshaw R.E."/>
            <person name="Ciuffetti L."/>
            <person name="Hamelin R.C."/>
            <person name="Kema G.H.J."/>
            <person name="Lawrence C."/>
            <person name="Scott J.A."/>
            <person name="Spatafora J.W."/>
            <person name="Turgeon B.G."/>
            <person name="de Wit P.J.G.M."/>
            <person name="Zhong S."/>
            <person name="Goodwin S.B."/>
            <person name="Grigoriev I.V."/>
        </authorList>
    </citation>
    <scope>NUCLEOTIDE SEQUENCE [LARGE SCALE GENOMIC DNA]</scope>
    <source>
        <strain evidence="3">28A</strain>
    </source>
</reference>
<dbReference type="CDD" id="cd00303">
    <property type="entry name" value="retropepsin_like"/>
    <property type="match status" value="1"/>
</dbReference>
<gene>
    <name evidence="2" type="ORF">SETTUDRAFT_40015</name>
</gene>
<accession>R0IL14</accession>
<evidence type="ECO:0000256" key="1">
    <source>
        <dbReference type="SAM" id="MobiDB-lite"/>
    </source>
</evidence>
<feature type="compositionally biased region" description="Basic and acidic residues" evidence="1">
    <location>
        <begin position="205"/>
        <end position="217"/>
    </location>
</feature>
<dbReference type="GeneID" id="19404564"/>
<name>R0IL14_EXST2</name>
<evidence type="ECO:0000313" key="2">
    <source>
        <dbReference type="EMBL" id="EOA85755.1"/>
    </source>
</evidence>
<dbReference type="RefSeq" id="XP_008026539.1">
    <property type="nucleotide sequence ID" value="XM_008028348.1"/>
</dbReference>
<keyword evidence="3" id="KW-1185">Reference proteome</keyword>
<proteinExistence type="predicted"/>
<dbReference type="Proteomes" id="UP000016935">
    <property type="component" value="Unassembled WGS sequence"/>
</dbReference>
<dbReference type="HOGENOM" id="CLU_083357_0_0_1"/>
<reference evidence="2 3" key="2">
    <citation type="journal article" date="2013" name="PLoS Genet.">
        <title>Comparative genome structure, secondary metabolite, and effector coding capacity across Cochliobolus pathogens.</title>
        <authorList>
            <person name="Condon B.J."/>
            <person name="Leng Y."/>
            <person name="Wu D."/>
            <person name="Bushley K.E."/>
            <person name="Ohm R.A."/>
            <person name="Otillar R."/>
            <person name="Martin J."/>
            <person name="Schackwitz W."/>
            <person name="Grimwood J."/>
            <person name="MohdZainudin N."/>
            <person name="Xue C."/>
            <person name="Wang R."/>
            <person name="Manning V.A."/>
            <person name="Dhillon B."/>
            <person name="Tu Z.J."/>
            <person name="Steffenson B.J."/>
            <person name="Salamov A."/>
            <person name="Sun H."/>
            <person name="Lowry S."/>
            <person name="LaButti K."/>
            <person name="Han J."/>
            <person name="Copeland A."/>
            <person name="Lindquist E."/>
            <person name="Barry K."/>
            <person name="Schmutz J."/>
            <person name="Baker S.E."/>
            <person name="Ciuffetti L.M."/>
            <person name="Grigoriev I.V."/>
            <person name="Zhong S."/>
            <person name="Turgeon B.G."/>
        </authorList>
    </citation>
    <scope>NUCLEOTIDE SEQUENCE [LARGE SCALE GENOMIC DNA]</scope>
    <source>
        <strain evidence="3">28A</strain>
    </source>
</reference>
<dbReference type="AlphaFoldDB" id="R0IL14"/>
<dbReference type="OrthoDB" id="3690107at2759"/>
<feature type="region of interest" description="Disordered" evidence="1">
    <location>
        <begin position="205"/>
        <end position="224"/>
    </location>
</feature>
<sequence>MDKQKWRKRLCARYKNCKNFWKHQLPSTSSPSDDTRTRFGFTRILTPPHKDEDYQREVNIAIRDGDGSPWSGFHLGVALVDTQSEYNLVSAQFLRVIGVQWKQSPDDANILQMDETRIVCLGEIDGRWRATEAKRGALNFRPRFEISTFKVVELSTFDIIIGRQTINECGILVVNRHYLGAFRTVPVRVDSASTLIKKQQAVEERRKKEQEELKKYEEEQESIY</sequence>